<accession>A0A1L9PMT0</accession>
<dbReference type="GeneID" id="63725729"/>
<name>A0A1L9PMT0_ASPVE</name>
<dbReference type="InterPro" id="IPR037653">
    <property type="entry name" value="Cbp6"/>
</dbReference>
<dbReference type="VEuPathDB" id="FungiDB:ASPVEDRAFT_29388"/>
<dbReference type="GO" id="GO:0043022">
    <property type="term" value="F:ribosome binding"/>
    <property type="evidence" value="ECO:0007669"/>
    <property type="project" value="InterPro"/>
</dbReference>
<dbReference type="GO" id="GO:0034551">
    <property type="term" value="P:mitochondrial respiratory chain complex III assembly"/>
    <property type="evidence" value="ECO:0007669"/>
    <property type="project" value="TreeGrafter"/>
</dbReference>
<dbReference type="PANTHER" id="PTHR28250:SF1">
    <property type="entry name" value="CYTOCHROME B PRE-MRNA-PROCESSING PROTEIN 6"/>
    <property type="match status" value="1"/>
</dbReference>
<dbReference type="EMBL" id="KV878129">
    <property type="protein sequence ID" value="OJJ02844.1"/>
    <property type="molecule type" value="Genomic_DNA"/>
</dbReference>
<dbReference type="GO" id="GO:0061671">
    <property type="term" value="C:Cbp3p-Cbp6 complex"/>
    <property type="evidence" value="ECO:0007669"/>
    <property type="project" value="InterPro"/>
</dbReference>
<organism evidence="2 3">
    <name type="scientific">Aspergillus versicolor CBS 583.65</name>
    <dbReference type="NCBI Taxonomy" id="1036611"/>
    <lineage>
        <taxon>Eukaryota</taxon>
        <taxon>Fungi</taxon>
        <taxon>Dikarya</taxon>
        <taxon>Ascomycota</taxon>
        <taxon>Pezizomycotina</taxon>
        <taxon>Eurotiomycetes</taxon>
        <taxon>Eurotiomycetidae</taxon>
        <taxon>Eurotiales</taxon>
        <taxon>Aspergillaceae</taxon>
        <taxon>Aspergillus</taxon>
        <taxon>Aspergillus subgen. Nidulantes</taxon>
    </lineage>
</organism>
<dbReference type="AlphaFoldDB" id="A0A1L9PMT0"/>
<gene>
    <name evidence="2" type="ORF">ASPVEDRAFT_29388</name>
</gene>
<reference evidence="3" key="1">
    <citation type="journal article" date="2017" name="Genome Biol.">
        <title>Comparative genomics reveals high biological diversity and specific adaptations in the industrially and medically important fungal genus Aspergillus.</title>
        <authorList>
            <person name="de Vries R.P."/>
            <person name="Riley R."/>
            <person name="Wiebenga A."/>
            <person name="Aguilar-Osorio G."/>
            <person name="Amillis S."/>
            <person name="Uchima C.A."/>
            <person name="Anderluh G."/>
            <person name="Asadollahi M."/>
            <person name="Askin M."/>
            <person name="Barry K."/>
            <person name="Battaglia E."/>
            <person name="Bayram O."/>
            <person name="Benocci T."/>
            <person name="Braus-Stromeyer S.A."/>
            <person name="Caldana C."/>
            <person name="Canovas D."/>
            <person name="Cerqueira G.C."/>
            <person name="Chen F."/>
            <person name="Chen W."/>
            <person name="Choi C."/>
            <person name="Clum A."/>
            <person name="Dos Santos R.A."/>
            <person name="Damasio A.R."/>
            <person name="Diallinas G."/>
            <person name="Emri T."/>
            <person name="Fekete E."/>
            <person name="Flipphi M."/>
            <person name="Freyberg S."/>
            <person name="Gallo A."/>
            <person name="Gournas C."/>
            <person name="Habgood R."/>
            <person name="Hainaut M."/>
            <person name="Harispe M.L."/>
            <person name="Henrissat B."/>
            <person name="Hilden K.S."/>
            <person name="Hope R."/>
            <person name="Hossain A."/>
            <person name="Karabika E."/>
            <person name="Karaffa L."/>
            <person name="Karanyi Z."/>
            <person name="Krasevec N."/>
            <person name="Kuo A."/>
            <person name="Kusch H."/>
            <person name="LaButti K."/>
            <person name="Lagendijk E.L."/>
            <person name="Lapidus A."/>
            <person name="Levasseur A."/>
            <person name="Lindquist E."/>
            <person name="Lipzen A."/>
            <person name="Logrieco A.F."/>
            <person name="MacCabe A."/>
            <person name="Maekelae M.R."/>
            <person name="Malavazi I."/>
            <person name="Melin P."/>
            <person name="Meyer V."/>
            <person name="Mielnichuk N."/>
            <person name="Miskei M."/>
            <person name="Molnar A.P."/>
            <person name="Mule G."/>
            <person name="Ngan C.Y."/>
            <person name="Orejas M."/>
            <person name="Orosz E."/>
            <person name="Ouedraogo J.P."/>
            <person name="Overkamp K.M."/>
            <person name="Park H.-S."/>
            <person name="Perrone G."/>
            <person name="Piumi F."/>
            <person name="Punt P.J."/>
            <person name="Ram A.F."/>
            <person name="Ramon A."/>
            <person name="Rauscher S."/>
            <person name="Record E."/>
            <person name="Riano-Pachon D.M."/>
            <person name="Robert V."/>
            <person name="Roehrig J."/>
            <person name="Ruller R."/>
            <person name="Salamov A."/>
            <person name="Salih N.S."/>
            <person name="Samson R.A."/>
            <person name="Sandor E."/>
            <person name="Sanguinetti M."/>
            <person name="Schuetze T."/>
            <person name="Sepcic K."/>
            <person name="Shelest E."/>
            <person name="Sherlock G."/>
            <person name="Sophianopoulou V."/>
            <person name="Squina F.M."/>
            <person name="Sun H."/>
            <person name="Susca A."/>
            <person name="Todd R.B."/>
            <person name="Tsang A."/>
            <person name="Unkles S.E."/>
            <person name="van de Wiele N."/>
            <person name="van Rossen-Uffink D."/>
            <person name="Oliveira J.V."/>
            <person name="Vesth T.C."/>
            <person name="Visser J."/>
            <person name="Yu J.-H."/>
            <person name="Zhou M."/>
            <person name="Andersen M.R."/>
            <person name="Archer D.B."/>
            <person name="Baker S.E."/>
            <person name="Benoit I."/>
            <person name="Brakhage A.A."/>
            <person name="Braus G.H."/>
            <person name="Fischer R."/>
            <person name="Frisvad J.C."/>
            <person name="Goldman G.H."/>
            <person name="Houbraken J."/>
            <person name="Oakley B."/>
            <person name="Pocsi I."/>
            <person name="Scazzocchio C."/>
            <person name="Seiboth B."/>
            <person name="vanKuyk P.A."/>
            <person name="Wortman J."/>
            <person name="Dyer P.S."/>
            <person name="Grigoriev I.V."/>
        </authorList>
    </citation>
    <scope>NUCLEOTIDE SEQUENCE [LARGE SCALE GENOMIC DNA]</scope>
    <source>
        <strain evidence="3">CBS 583.65</strain>
    </source>
</reference>
<evidence type="ECO:0000313" key="2">
    <source>
        <dbReference type="EMBL" id="OJJ02844.1"/>
    </source>
</evidence>
<dbReference type="RefSeq" id="XP_040668606.1">
    <property type="nucleotide sequence ID" value="XM_040810218.1"/>
</dbReference>
<dbReference type="PANTHER" id="PTHR28250">
    <property type="entry name" value="CYTOCHROME B PRE-MRNA-PROCESSING PROTEIN 6"/>
    <property type="match status" value="1"/>
</dbReference>
<feature type="compositionally biased region" description="Low complexity" evidence="1">
    <location>
        <begin position="36"/>
        <end position="60"/>
    </location>
</feature>
<sequence length="130" mass="14519">MARPAQTAQSRLTFLLKHWPADPIRPSSVSVQTYLQSRLPQSQSQSPEPSQPAATAAAVPTGTISESSINALTSLLEDRYAKRYPLPPKLRHPASNPDHYDDLIREFEEAPTRDILGRIKKKLGGLFRFQ</sequence>
<dbReference type="STRING" id="1036611.A0A1L9PMT0"/>
<keyword evidence="3" id="KW-1185">Reference proteome</keyword>
<dbReference type="Proteomes" id="UP000184073">
    <property type="component" value="Unassembled WGS sequence"/>
</dbReference>
<evidence type="ECO:0000313" key="3">
    <source>
        <dbReference type="Proteomes" id="UP000184073"/>
    </source>
</evidence>
<proteinExistence type="predicted"/>
<dbReference type="Pfam" id="PF20180">
    <property type="entry name" value="UQCC2_CBP6"/>
    <property type="match status" value="1"/>
</dbReference>
<protein>
    <submittedName>
        <fullName evidence="2">Uncharacterized protein</fullName>
    </submittedName>
</protein>
<evidence type="ECO:0000256" key="1">
    <source>
        <dbReference type="SAM" id="MobiDB-lite"/>
    </source>
</evidence>
<feature type="region of interest" description="Disordered" evidence="1">
    <location>
        <begin position="32"/>
        <end position="62"/>
    </location>
</feature>
<dbReference type="OrthoDB" id="2107880at2759"/>